<dbReference type="InterPro" id="IPR052157">
    <property type="entry name" value="BCAA_transport_permease"/>
</dbReference>
<dbReference type="OrthoDB" id="8254706at2"/>
<dbReference type="CDD" id="cd06582">
    <property type="entry name" value="TM_PBP1_LivH_like"/>
    <property type="match status" value="1"/>
</dbReference>
<keyword evidence="11" id="KW-1185">Reference proteome</keyword>
<keyword evidence="2" id="KW-0813">Transport</keyword>
<evidence type="ECO:0000256" key="6">
    <source>
        <dbReference type="ARBA" id="ARBA00022989"/>
    </source>
</evidence>
<feature type="transmembrane region" description="Helical" evidence="9">
    <location>
        <begin position="249"/>
        <end position="271"/>
    </location>
</feature>
<feature type="transmembrane region" description="Helical" evidence="9">
    <location>
        <begin position="119"/>
        <end position="138"/>
    </location>
</feature>
<protein>
    <submittedName>
        <fullName evidence="10">Branched-chain amino acid ABC transporter permease</fullName>
    </submittedName>
</protein>
<dbReference type="AlphaFoldDB" id="A0A6L8VMV5"/>
<keyword evidence="5" id="KW-0029">Amino-acid transport</keyword>
<dbReference type="EMBL" id="WWNR01000016">
    <property type="protein sequence ID" value="MZQ91131.1"/>
    <property type="molecule type" value="Genomic_DNA"/>
</dbReference>
<evidence type="ECO:0000256" key="4">
    <source>
        <dbReference type="ARBA" id="ARBA00022692"/>
    </source>
</evidence>
<dbReference type="Proteomes" id="UP000477083">
    <property type="component" value="Unassembled WGS sequence"/>
</dbReference>
<dbReference type="PANTHER" id="PTHR11795:SF450">
    <property type="entry name" value="ABC TRANSPORTER PERMEASE PROTEIN"/>
    <property type="match status" value="1"/>
</dbReference>
<comment type="caution">
    <text evidence="10">The sequence shown here is derived from an EMBL/GenBank/DDBJ whole genome shotgun (WGS) entry which is preliminary data.</text>
</comment>
<organism evidence="10 11">
    <name type="scientific">Frigidibacter albus</name>
    <dbReference type="NCBI Taxonomy" id="1465486"/>
    <lineage>
        <taxon>Bacteria</taxon>
        <taxon>Pseudomonadati</taxon>
        <taxon>Pseudomonadota</taxon>
        <taxon>Alphaproteobacteria</taxon>
        <taxon>Rhodobacterales</taxon>
        <taxon>Paracoccaceae</taxon>
        <taxon>Frigidibacter</taxon>
    </lineage>
</organism>
<dbReference type="PANTHER" id="PTHR11795">
    <property type="entry name" value="BRANCHED-CHAIN AMINO ACID TRANSPORT SYSTEM PERMEASE PROTEIN LIVH"/>
    <property type="match status" value="1"/>
</dbReference>
<proteinExistence type="inferred from homology"/>
<dbReference type="GO" id="GO:0005886">
    <property type="term" value="C:plasma membrane"/>
    <property type="evidence" value="ECO:0007669"/>
    <property type="project" value="UniProtKB-SubCell"/>
</dbReference>
<dbReference type="RefSeq" id="WP_161348514.1">
    <property type="nucleotide sequence ID" value="NZ_BMGW01000016.1"/>
</dbReference>
<comment type="subcellular location">
    <subcellularLocation>
        <location evidence="1">Cell membrane</location>
        <topology evidence="1">Multi-pass membrane protein</topology>
    </subcellularLocation>
</comment>
<feature type="transmembrane region" description="Helical" evidence="9">
    <location>
        <begin position="311"/>
        <end position="333"/>
    </location>
</feature>
<keyword evidence="4 9" id="KW-0812">Transmembrane</keyword>
<keyword evidence="6 9" id="KW-1133">Transmembrane helix</keyword>
<feature type="transmembrane region" description="Helical" evidence="9">
    <location>
        <begin position="194"/>
        <end position="216"/>
    </location>
</feature>
<feature type="transmembrane region" description="Helical" evidence="9">
    <location>
        <begin position="18"/>
        <end position="39"/>
    </location>
</feature>
<dbReference type="Pfam" id="PF02653">
    <property type="entry name" value="BPD_transp_2"/>
    <property type="match status" value="1"/>
</dbReference>
<gene>
    <name evidence="10" type="ORF">GS660_18735</name>
</gene>
<feature type="transmembrane region" description="Helical" evidence="9">
    <location>
        <begin position="150"/>
        <end position="174"/>
    </location>
</feature>
<name>A0A6L8VMV5_9RHOB</name>
<evidence type="ECO:0000256" key="8">
    <source>
        <dbReference type="ARBA" id="ARBA00037998"/>
    </source>
</evidence>
<dbReference type="InterPro" id="IPR001851">
    <property type="entry name" value="ABC_transp_permease"/>
</dbReference>
<evidence type="ECO:0000256" key="9">
    <source>
        <dbReference type="SAM" id="Phobius"/>
    </source>
</evidence>
<keyword evidence="7 9" id="KW-0472">Membrane</keyword>
<evidence type="ECO:0000256" key="3">
    <source>
        <dbReference type="ARBA" id="ARBA00022475"/>
    </source>
</evidence>
<dbReference type="GO" id="GO:0006865">
    <property type="term" value="P:amino acid transport"/>
    <property type="evidence" value="ECO:0007669"/>
    <property type="project" value="UniProtKB-KW"/>
</dbReference>
<evidence type="ECO:0000256" key="5">
    <source>
        <dbReference type="ARBA" id="ARBA00022970"/>
    </source>
</evidence>
<keyword evidence="3" id="KW-1003">Cell membrane</keyword>
<sequence length="344" mass="36425">MDSTIALFLVQDGLINGAIYALLAVCFVLLFAVTRIIFIPQGDFVAFAGLTLAALEMGVAPGSALLLVCLGVACALFDLAGLRNWPPAGWLLRRLGAYLALPLVLWLGVRDLAPMDLPVWADICLTLVIVVPMGPFTYRLAFEPMRNASILALLITSVGVHLVMMGLGLLFFGAEGYRSTPIWGGTILLGPMMIQGQSALLMVCTLVILGLLWCFFTRTLAGKALQAAAVSARGAELVGISVETAGRRAFVLAGLIAAIAGILIAPITTLYYDSGFLIGLKGFVAAIVAGFASFPGAVFSAIVLGIIEAFAAFWASAFKEVIVFGLVLPILLWRSLTNPHDEEH</sequence>
<evidence type="ECO:0000256" key="1">
    <source>
        <dbReference type="ARBA" id="ARBA00004651"/>
    </source>
</evidence>
<evidence type="ECO:0000313" key="10">
    <source>
        <dbReference type="EMBL" id="MZQ91131.1"/>
    </source>
</evidence>
<evidence type="ECO:0000256" key="7">
    <source>
        <dbReference type="ARBA" id="ARBA00023136"/>
    </source>
</evidence>
<accession>A0A6L8VMV5</accession>
<reference evidence="10 11" key="1">
    <citation type="submission" date="2020-01" db="EMBL/GenBank/DDBJ databases">
        <title>Frigidibacter albus SP32T (=CGMCC 1.13995T).</title>
        <authorList>
            <person name="Liao X."/>
        </authorList>
    </citation>
    <scope>NUCLEOTIDE SEQUENCE [LARGE SCALE GENOMIC DNA]</scope>
    <source>
        <strain evidence="10 11">SP32</strain>
    </source>
</reference>
<feature type="transmembrane region" description="Helical" evidence="9">
    <location>
        <begin position="91"/>
        <end position="107"/>
    </location>
</feature>
<feature type="transmembrane region" description="Helical" evidence="9">
    <location>
        <begin position="283"/>
        <end position="304"/>
    </location>
</feature>
<evidence type="ECO:0000313" key="11">
    <source>
        <dbReference type="Proteomes" id="UP000477083"/>
    </source>
</evidence>
<dbReference type="GO" id="GO:0022857">
    <property type="term" value="F:transmembrane transporter activity"/>
    <property type="evidence" value="ECO:0007669"/>
    <property type="project" value="InterPro"/>
</dbReference>
<comment type="similarity">
    <text evidence="8">Belongs to the binding-protein-dependent transport system permease family. LivHM subfamily.</text>
</comment>
<evidence type="ECO:0000256" key="2">
    <source>
        <dbReference type="ARBA" id="ARBA00022448"/>
    </source>
</evidence>
<feature type="transmembrane region" description="Helical" evidence="9">
    <location>
        <begin position="59"/>
        <end position="79"/>
    </location>
</feature>